<evidence type="ECO:0000313" key="2">
    <source>
        <dbReference type="Proteomes" id="UP000028933"/>
    </source>
</evidence>
<accession>A0A077EBA7</accession>
<protein>
    <submittedName>
        <fullName evidence="1">Uncharacterized protein</fullName>
    </submittedName>
</protein>
<sequence length="53" mass="6137">MYKALAIEVLSQKHICSTNLMHYKIPVAKVHKTLNAIKQRQEISFQFLSPQNP</sequence>
<organism evidence="1 2">
    <name type="scientific">Elizabethkingia anophelis NUHP1</name>
    <dbReference type="NCBI Taxonomy" id="1338011"/>
    <lineage>
        <taxon>Bacteria</taxon>
        <taxon>Pseudomonadati</taxon>
        <taxon>Bacteroidota</taxon>
        <taxon>Flavobacteriia</taxon>
        <taxon>Flavobacteriales</taxon>
        <taxon>Weeksellaceae</taxon>
        <taxon>Elizabethkingia</taxon>
    </lineage>
</organism>
<gene>
    <name evidence="1" type="ORF">BD94_0952</name>
</gene>
<dbReference type="STRING" id="1338011.BD94_0952"/>
<evidence type="ECO:0000313" key="1">
    <source>
        <dbReference type="EMBL" id="AIL44727.1"/>
    </source>
</evidence>
<proteinExistence type="predicted"/>
<reference evidence="1" key="2">
    <citation type="journal article" date="2015" name="Genome Biol. Evol.">
        <title>Complete Genome Sequence and Transcriptomic Analysis of the Novel Pathogen Elizabethkingia anophelis in Response to Oxidative Stress.</title>
        <authorList>
            <person name="Li Y."/>
            <person name="Liu Y."/>
            <person name="Chew S.C."/>
            <person name="Tay M."/>
            <person name="Salido M.M."/>
            <person name="Teo J."/>
            <person name="Lauro F.M."/>
            <person name="Givskov M."/>
            <person name="Yang L."/>
        </authorList>
    </citation>
    <scope>NUCLEOTIDE SEQUENCE</scope>
    <source>
        <strain evidence="1">NUHP1</strain>
    </source>
</reference>
<dbReference type="KEGG" id="eao:BD94_0952"/>
<reference evidence="1" key="1">
    <citation type="journal article" date="2013" name="Lancet">
        <title>First case of E anophelis outbreak in an intensive-care unit.</title>
        <authorList>
            <person name="Teo J."/>
            <person name="Tan S.Y."/>
            <person name="Tay M."/>
            <person name="Ding Y."/>
            <person name="Kjelleberg S."/>
            <person name="Givskov M."/>
            <person name="Lin R.T."/>
            <person name="Yang L."/>
        </authorList>
    </citation>
    <scope>NUCLEOTIDE SEQUENCE [LARGE SCALE GENOMIC DNA]</scope>
    <source>
        <strain evidence="1">NUHP1</strain>
    </source>
</reference>
<dbReference type="AlphaFoldDB" id="A0A077EBA7"/>
<dbReference type="Proteomes" id="UP000028933">
    <property type="component" value="Chromosome"/>
</dbReference>
<dbReference type="HOGENOM" id="CLU_3061129_0_0_10"/>
<name>A0A077EBA7_9FLAO</name>
<dbReference type="EMBL" id="CP007547">
    <property type="protein sequence ID" value="AIL44727.1"/>
    <property type="molecule type" value="Genomic_DNA"/>
</dbReference>